<dbReference type="Proteomes" id="UP000238479">
    <property type="component" value="Chromosome 2"/>
</dbReference>
<evidence type="ECO:0000313" key="3">
    <source>
        <dbReference type="Proteomes" id="UP000238479"/>
    </source>
</evidence>
<dbReference type="EMBL" id="PDCK01000040">
    <property type="protein sequence ID" value="PRQ48462.1"/>
    <property type="molecule type" value="Genomic_DNA"/>
</dbReference>
<dbReference type="Gramene" id="PRQ48462">
    <property type="protein sequence ID" value="PRQ48462"/>
    <property type="gene ID" value="RchiOBHm_Chr2g0111011"/>
</dbReference>
<comment type="caution">
    <text evidence="2">The sequence shown here is derived from an EMBL/GenBank/DDBJ whole genome shotgun (WGS) entry which is preliminary data.</text>
</comment>
<feature type="compositionally biased region" description="Low complexity" evidence="1">
    <location>
        <begin position="43"/>
        <end position="52"/>
    </location>
</feature>
<accession>A0A2P6RPU0</accession>
<feature type="compositionally biased region" description="Polar residues" evidence="1">
    <location>
        <begin position="71"/>
        <end position="81"/>
    </location>
</feature>
<organism evidence="2 3">
    <name type="scientific">Rosa chinensis</name>
    <name type="common">China rose</name>
    <dbReference type="NCBI Taxonomy" id="74649"/>
    <lineage>
        <taxon>Eukaryota</taxon>
        <taxon>Viridiplantae</taxon>
        <taxon>Streptophyta</taxon>
        <taxon>Embryophyta</taxon>
        <taxon>Tracheophyta</taxon>
        <taxon>Spermatophyta</taxon>
        <taxon>Magnoliopsida</taxon>
        <taxon>eudicotyledons</taxon>
        <taxon>Gunneridae</taxon>
        <taxon>Pentapetalae</taxon>
        <taxon>rosids</taxon>
        <taxon>fabids</taxon>
        <taxon>Rosales</taxon>
        <taxon>Rosaceae</taxon>
        <taxon>Rosoideae</taxon>
        <taxon>Rosoideae incertae sedis</taxon>
        <taxon>Rosa</taxon>
    </lineage>
</organism>
<proteinExistence type="predicted"/>
<keyword evidence="3" id="KW-1185">Reference proteome</keyword>
<feature type="region of interest" description="Disordered" evidence="1">
    <location>
        <begin position="34"/>
        <end position="81"/>
    </location>
</feature>
<reference evidence="2 3" key="1">
    <citation type="journal article" date="2018" name="Nat. Genet.">
        <title>The Rosa genome provides new insights in the design of modern roses.</title>
        <authorList>
            <person name="Bendahmane M."/>
        </authorList>
    </citation>
    <scope>NUCLEOTIDE SEQUENCE [LARGE SCALE GENOMIC DNA]</scope>
    <source>
        <strain evidence="3">cv. Old Blush</strain>
    </source>
</reference>
<sequence length="81" mass="9083">MLLVANSNPMVDFDSRLNSFLVNLDNRFDLSPLKRHRFPDATSNSSSSSLKSTALGHHQLLPSAIARSPPQHHQNLNYQDN</sequence>
<protein>
    <submittedName>
        <fullName evidence="2">Uncharacterized protein</fullName>
    </submittedName>
</protein>
<gene>
    <name evidence="2" type="ORF">RchiOBHm_Chr2g0111011</name>
</gene>
<evidence type="ECO:0000313" key="2">
    <source>
        <dbReference type="EMBL" id="PRQ48462.1"/>
    </source>
</evidence>
<dbReference type="AlphaFoldDB" id="A0A2P6RPU0"/>
<name>A0A2P6RPU0_ROSCH</name>
<evidence type="ECO:0000256" key="1">
    <source>
        <dbReference type="SAM" id="MobiDB-lite"/>
    </source>
</evidence>